<sequence>MSAMLLALFLVFGQLSLMAVGGANAVVPEMLRMVVNEHGWMTAAEFTALFAIAQSAPGPNVLIASLVGWQMASLPGAAISLIGICGPSSILSFYVAKLWQRFRDYRLCHAIQRGFAPLSIGLVLGGAWLLAGIANTGWSAWLLCAISALIAWRTSLHPLWLLGAGAVAGLLGWV</sequence>
<feature type="transmembrane region" description="Helical" evidence="7">
    <location>
        <begin position="74"/>
        <end position="95"/>
    </location>
</feature>
<evidence type="ECO:0000313" key="9">
    <source>
        <dbReference type="Proteomes" id="UP000279384"/>
    </source>
</evidence>
<keyword evidence="4 7" id="KW-0812">Transmembrane</keyword>
<proteinExistence type="inferred from homology"/>
<evidence type="ECO:0000256" key="6">
    <source>
        <dbReference type="ARBA" id="ARBA00023136"/>
    </source>
</evidence>
<dbReference type="GO" id="GO:0005886">
    <property type="term" value="C:plasma membrane"/>
    <property type="evidence" value="ECO:0007669"/>
    <property type="project" value="UniProtKB-SubCell"/>
</dbReference>
<keyword evidence="3" id="KW-1003">Cell membrane</keyword>
<gene>
    <name evidence="8" type="ORF">C8E02_1491</name>
</gene>
<name>A0A495BGE1_VOGIN</name>
<keyword evidence="6 7" id="KW-0472">Membrane</keyword>
<dbReference type="Proteomes" id="UP000279384">
    <property type="component" value="Unassembled WGS sequence"/>
</dbReference>
<dbReference type="EMBL" id="RBID01000013">
    <property type="protein sequence ID" value="RKQ60147.1"/>
    <property type="molecule type" value="Genomic_DNA"/>
</dbReference>
<evidence type="ECO:0000313" key="8">
    <source>
        <dbReference type="EMBL" id="RKQ60147.1"/>
    </source>
</evidence>
<evidence type="ECO:0000256" key="1">
    <source>
        <dbReference type="ARBA" id="ARBA00004651"/>
    </source>
</evidence>
<dbReference type="AlphaFoldDB" id="A0A495BGE1"/>
<accession>A0A495BGE1</accession>
<evidence type="ECO:0000256" key="7">
    <source>
        <dbReference type="SAM" id="Phobius"/>
    </source>
</evidence>
<dbReference type="InterPro" id="IPR052518">
    <property type="entry name" value="CHR_Transporter"/>
</dbReference>
<protein>
    <submittedName>
        <fullName evidence="8">Chromate transporter</fullName>
    </submittedName>
</protein>
<comment type="caution">
    <text evidence="8">The sequence shown here is derived from an EMBL/GenBank/DDBJ whole genome shotgun (WGS) entry which is preliminary data.</text>
</comment>
<evidence type="ECO:0000256" key="3">
    <source>
        <dbReference type="ARBA" id="ARBA00022475"/>
    </source>
</evidence>
<dbReference type="GO" id="GO:0015109">
    <property type="term" value="F:chromate transmembrane transporter activity"/>
    <property type="evidence" value="ECO:0007669"/>
    <property type="project" value="InterPro"/>
</dbReference>
<evidence type="ECO:0000256" key="5">
    <source>
        <dbReference type="ARBA" id="ARBA00022989"/>
    </source>
</evidence>
<comment type="similarity">
    <text evidence="2">Belongs to the chromate ion transporter (CHR) (TC 2.A.51) family.</text>
</comment>
<reference evidence="8 9" key="1">
    <citation type="submission" date="2018-10" db="EMBL/GenBank/DDBJ databases">
        <title>Genomic Encyclopedia of Type Strains, Phase IV (KMG-IV): sequencing the most valuable type-strain genomes for metagenomic binning, comparative biology and taxonomic classification.</title>
        <authorList>
            <person name="Goeker M."/>
        </authorList>
    </citation>
    <scope>NUCLEOTIDE SEQUENCE [LARGE SCALE GENOMIC DNA]</scope>
    <source>
        <strain evidence="8 9">DSM 3303</strain>
    </source>
</reference>
<comment type="subcellular location">
    <subcellularLocation>
        <location evidence="1">Cell membrane</location>
        <topology evidence="1">Multi-pass membrane protein</topology>
    </subcellularLocation>
</comment>
<dbReference type="PANTHER" id="PTHR43663">
    <property type="entry name" value="CHROMATE TRANSPORT PROTEIN-RELATED"/>
    <property type="match status" value="1"/>
</dbReference>
<dbReference type="PANTHER" id="PTHR43663:SF1">
    <property type="entry name" value="CHROMATE TRANSPORTER"/>
    <property type="match status" value="1"/>
</dbReference>
<feature type="transmembrane region" description="Helical" evidence="7">
    <location>
        <begin position="140"/>
        <end position="173"/>
    </location>
</feature>
<dbReference type="Pfam" id="PF02417">
    <property type="entry name" value="Chromate_transp"/>
    <property type="match status" value="1"/>
</dbReference>
<organism evidence="8 9">
    <name type="scientific">Vogesella indigofera</name>
    <name type="common">Pseudomonas indigofera</name>
    <dbReference type="NCBI Taxonomy" id="45465"/>
    <lineage>
        <taxon>Bacteria</taxon>
        <taxon>Pseudomonadati</taxon>
        <taxon>Pseudomonadota</taxon>
        <taxon>Betaproteobacteria</taxon>
        <taxon>Neisseriales</taxon>
        <taxon>Chromobacteriaceae</taxon>
        <taxon>Vogesella</taxon>
    </lineage>
</organism>
<keyword evidence="5 7" id="KW-1133">Transmembrane helix</keyword>
<feature type="transmembrane region" description="Helical" evidence="7">
    <location>
        <begin position="115"/>
        <end position="134"/>
    </location>
</feature>
<evidence type="ECO:0000256" key="4">
    <source>
        <dbReference type="ARBA" id="ARBA00022692"/>
    </source>
</evidence>
<dbReference type="InterPro" id="IPR003370">
    <property type="entry name" value="Chromate_transpt"/>
</dbReference>
<dbReference type="RefSeq" id="WP_211329190.1">
    <property type="nucleotide sequence ID" value="NZ_JAQQKZ010000002.1"/>
</dbReference>
<evidence type="ECO:0000256" key="2">
    <source>
        <dbReference type="ARBA" id="ARBA00005262"/>
    </source>
</evidence>